<dbReference type="AlphaFoldDB" id="A0A3M0JSM5"/>
<keyword evidence="2" id="KW-1185">Reference proteome</keyword>
<gene>
    <name evidence="1" type="ORF">DUI87_20415</name>
</gene>
<comment type="caution">
    <text evidence="1">The sequence shown here is derived from an EMBL/GenBank/DDBJ whole genome shotgun (WGS) entry which is preliminary data.</text>
</comment>
<reference evidence="1 2" key="1">
    <citation type="submission" date="2018-07" db="EMBL/GenBank/DDBJ databases">
        <title>A high quality draft genome assembly of the barn swallow (H. rustica rustica).</title>
        <authorList>
            <person name="Formenti G."/>
            <person name="Chiara M."/>
            <person name="Poveda L."/>
            <person name="Francoijs K.-J."/>
            <person name="Bonisoli-Alquati A."/>
            <person name="Canova L."/>
            <person name="Gianfranceschi L."/>
            <person name="Horner D.S."/>
            <person name="Saino N."/>
        </authorList>
    </citation>
    <scope>NUCLEOTIDE SEQUENCE [LARGE SCALE GENOMIC DNA]</scope>
    <source>
        <strain evidence="1">Chelidonia</strain>
        <tissue evidence="1">Blood</tissue>
    </source>
</reference>
<organism evidence="1 2">
    <name type="scientific">Hirundo rustica rustica</name>
    <dbReference type="NCBI Taxonomy" id="333673"/>
    <lineage>
        <taxon>Eukaryota</taxon>
        <taxon>Metazoa</taxon>
        <taxon>Chordata</taxon>
        <taxon>Craniata</taxon>
        <taxon>Vertebrata</taxon>
        <taxon>Euteleostomi</taxon>
        <taxon>Archelosauria</taxon>
        <taxon>Archosauria</taxon>
        <taxon>Dinosauria</taxon>
        <taxon>Saurischia</taxon>
        <taxon>Theropoda</taxon>
        <taxon>Coelurosauria</taxon>
        <taxon>Aves</taxon>
        <taxon>Neognathae</taxon>
        <taxon>Neoaves</taxon>
        <taxon>Telluraves</taxon>
        <taxon>Australaves</taxon>
        <taxon>Passeriformes</taxon>
        <taxon>Sylvioidea</taxon>
        <taxon>Hirundinidae</taxon>
        <taxon>Hirundo</taxon>
    </lineage>
</organism>
<proteinExistence type="predicted"/>
<dbReference type="Proteomes" id="UP000269221">
    <property type="component" value="Unassembled WGS sequence"/>
</dbReference>
<protein>
    <submittedName>
        <fullName evidence="1">Uncharacterized protein</fullName>
    </submittedName>
</protein>
<accession>A0A3M0JSM5</accession>
<evidence type="ECO:0000313" key="1">
    <source>
        <dbReference type="EMBL" id="RMC03221.1"/>
    </source>
</evidence>
<name>A0A3M0JSM5_HIRRU</name>
<dbReference type="EMBL" id="QRBI01000131">
    <property type="protein sequence ID" value="RMC03221.1"/>
    <property type="molecule type" value="Genomic_DNA"/>
</dbReference>
<evidence type="ECO:0000313" key="2">
    <source>
        <dbReference type="Proteomes" id="UP000269221"/>
    </source>
</evidence>
<sequence length="105" mass="11856">MSGNPGLVDEMYQKLRGGSWNCGMYRQDGEDSSESVKLIKEKVYISVRDDMFSPTLIWLCEIASGYISAVVALLQDWPKVSLLEGKDKEGIDLRLFELQHNPITT</sequence>